<organism evidence="2 3">
    <name type="scientific">Chenopodium quinoa</name>
    <name type="common">Quinoa</name>
    <dbReference type="NCBI Taxonomy" id="63459"/>
    <lineage>
        <taxon>Eukaryota</taxon>
        <taxon>Viridiplantae</taxon>
        <taxon>Streptophyta</taxon>
        <taxon>Embryophyta</taxon>
        <taxon>Tracheophyta</taxon>
        <taxon>Spermatophyta</taxon>
        <taxon>Magnoliopsida</taxon>
        <taxon>eudicotyledons</taxon>
        <taxon>Gunneridae</taxon>
        <taxon>Pentapetalae</taxon>
        <taxon>Caryophyllales</taxon>
        <taxon>Chenopodiaceae</taxon>
        <taxon>Chenopodioideae</taxon>
        <taxon>Atripliceae</taxon>
        <taxon>Chenopodium</taxon>
    </lineage>
</organism>
<proteinExistence type="predicted"/>
<sequence>MPSFSNLLAHCSTTTSPMALLPNYANLSNMDNPFNPVPSPNYSSGQYPLHQSSSALTVHENVGPPEEGSSVSGSSSAVYGSSLEDDLFFAELGFGLMQEVMMNPNCGYGDQEDIKPQGLGQSVAN</sequence>
<evidence type="ECO:0000256" key="1">
    <source>
        <dbReference type="SAM" id="MobiDB-lite"/>
    </source>
</evidence>
<feature type="region of interest" description="Disordered" evidence="1">
    <location>
        <begin position="29"/>
        <end position="78"/>
    </location>
</feature>
<feature type="compositionally biased region" description="Low complexity" evidence="1">
    <location>
        <begin position="68"/>
        <end position="78"/>
    </location>
</feature>
<reference evidence="2" key="1">
    <citation type="journal article" date="2017" name="Nature">
        <title>The genome of Chenopodium quinoa.</title>
        <authorList>
            <person name="Jarvis D.E."/>
            <person name="Ho Y.S."/>
            <person name="Lightfoot D.J."/>
            <person name="Schmoeckel S.M."/>
            <person name="Li B."/>
            <person name="Borm T.J.A."/>
            <person name="Ohyanagi H."/>
            <person name="Mineta K."/>
            <person name="Michell C.T."/>
            <person name="Saber N."/>
            <person name="Kharbatia N.M."/>
            <person name="Rupper R.R."/>
            <person name="Sharp A.R."/>
            <person name="Dally N."/>
            <person name="Boughton B.A."/>
            <person name="Woo Y.H."/>
            <person name="Gao G."/>
            <person name="Schijlen E.G.W.M."/>
            <person name="Guo X."/>
            <person name="Momin A.A."/>
            <person name="Negrao S."/>
            <person name="Al-Babili S."/>
            <person name="Gehring C."/>
            <person name="Roessner U."/>
            <person name="Jung C."/>
            <person name="Murphy K."/>
            <person name="Arold S.T."/>
            <person name="Gojobori T."/>
            <person name="van der Linden C.G."/>
            <person name="van Loo E.N."/>
            <person name="Jellen E.N."/>
            <person name="Maughan P.J."/>
            <person name="Tester M."/>
        </authorList>
    </citation>
    <scope>NUCLEOTIDE SEQUENCE [LARGE SCALE GENOMIC DNA]</scope>
    <source>
        <strain evidence="2">cv. PI 614886</strain>
    </source>
</reference>
<dbReference type="Proteomes" id="UP000596660">
    <property type="component" value="Unplaced"/>
</dbReference>
<evidence type="ECO:0000313" key="2">
    <source>
        <dbReference type="EnsemblPlants" id="AUR62040206-RA:cds"/>
    </source>
</evidence>
<evidence type="ECO:0000313" key="3">
    <source>
        <dbReference type="Proteomes" id="UP000596660"/>
    </source>
</evidence>
<dbReference type="EnsemblPlants" id="AUR62040206-RA">
    <property type="protein sequence ID" value="AUR62040206-RA:cds"/>
    <property type="gene ID" value="AUR62040206"/>
</dbReference>
<dbReference type="Gramene" id="AUR62040206-RA">
    <property type="protein sequence ID" value="AUR62040206-RA:cds"/>
    <property type="gene ID" value="AUR62040206"/>
</dbReference>
<feature type="compositionally biased region" description="Polar residues" evidence="1">
    <location>
        <begin position="40"/>
        <end position="56"/>
    </location>
</feature>
<protein>
    <submittedName>
        <fullName evidence="2">Uncharacterized protein</fullName>
    </submittedName>
</protein>
<accession>A0A803N490</accession>
<reference evidence="2" key="2">
    <citation type="submission" date="2021-03" db="UniProtKB">
        <authorList>
            <consortium name="EnsemblPlants"/>
        </authorList>
    </citation>
    <scope>IDENTIFICATION</scope>
</reference>
<name>A0A803N490_CHEQI</name>
<dbReference type="AlphaFoldDB" id="A0A803N490"/>
<keyword evidence="3" id="KW-1185">Reference proteome</keyword>